<dbReference type="STRING" id="37546.A0A1B0FDE1"/>
<dbReference type="GO" id="GO:1902983">
    <property type="term" value="P:DNA strand elongation involved in mitotic DNA replication"/>
    <property type="evidence" value="ECO:0007669"/>
    <property type="project" value="TreeGrafter"/>
</dbReference>
<keyword evidence="1" id="KW-0235">DNA replication</keyword>
<keyword evidence="1" id="KW-0539">Nucleus</keyword>
<keyword evidence="3" id="KW-1185">Reference proteome</keyword>
<dbReference type="InterPro" id="IPR005339">
    <property type="entry name" value="GINS_Psf1"/>
</dbReference>
<sequence>MNKSNRTFADKAFELVKELYRCSQIIPPFDEGVRIVLEEIKAIFEGNCTQAAINVACLHVCINVYYGLRLYEFGPIISSDIKSQLCEHEVSYFNSYAKSLASYMRSIGDDQGLDLTVDLQPPKSLYIEVRCVEDFGKFELYDGEVVHLKKKQSTLSAQIRKLFV</sequence>
<reference evidence="2" key="1">
    <citation type="submission" date="2020-05" db="UniProtKB">
        <authorList>
            <consortium name="EnsemblMetazoa"/>
        </authorList>
    </citation>
    <scope>IDENTIFICATION</scope>
    <source>
        <strain evidence="2">Yale</strain>
    </source>
</reference>
<organism evidence="2 3">
    <name type="scientific">Glossina morsitans morsitans</name>
    <name type="common">Savannah tsetse fly</name>
    <dbReference type="NCBI Taxonomy" id="37546"/>
    <lineage>
        <taxon>Eukaryota</taxon>
        <taxon>Metazoa</taxon>
        <taxon>Ecdysozoa</taxon>
        <taxon>Arthropoda</taxon>
        <taxon>Hexapoda</taxon>
        <taxon>Insecta</taxon>
        <taxon>Pterygota</taxon>
        <taxon>Neoptera</taxon>
        <taxon>Endopterygota</taxon>
        <taxon>Diptera</taxon>
        <taxon>Brachycera</taxon>
        <taxon>Muscomorpha</taxon>
        <taxon>Hippoboscoidea</taxon>
        <taxon>Glossinidae</taxon>
        <taxon>Glossina</taxon>
    </lineage>
</organism>
<dbReference type="PhylomeDB" id="A0A1B0FDE1"/>
<proteinExistence type="inferred from homology"/>
<dbReference type="InterPro" id="IPR036224">
    <property type="entry name" value="GINS_bundle-like_dom_sf"/>
</dbReference>
<evidence type="ECO:0000313" key="3">
    <source>
        <dbReference type="Proteomes" id="UP000092444"/>
    </source>
</evidence>
<name>A0A1B0FDE1_GLOMM</name>
<dbReference type="EnsemblMetazoa" id="GMOY001606-RA">
    <property type="protein sequence ID" value="GMOY001606-PA"/>
    <property type="gene ID" value="GMOY001606"/>
</dbReference>
<evidence type="ECO:0000256" key="1">
    <source>
        <dbReference type="RuleBase" id="RU368085"/>
    </source>
</evidence>
<comment type="subunit">
    <text evidence="1">Component of the GINS complex.</text>
</comment>
<dbReference type="PANTHER" id="PTHR12914">
    <property type="entry name" value="PARTNER OF SLD5"/>
    <property type="match status" value="1"/>
</dbReference>
<dbReference type="SUPFAM" id="SSF158573">
    <property type="entry name" value="GINS helical bundle-like"/>
    <property type="match status" value="1"/>
</dbReference>
<dbReference type="VEuPathDB" id="VectorBase:GMOY001606"/>
<comment type="similarity">
    <text evidence="1">Belongs to the GINS1/PSF1 family.</text>
</comment>
<dbReference type="Proteomes" id="UP000092444">
    <property type="component" value="Unassembled WGS sequence"/>
</dbReference>
<dbReference type="PANTHER" id="PTHR12914:SF2">
    <property type="entry name" value="DNA REPLICATION COMPLEX GINS PROTEIN PSF1"/>
    <property type="match status" value="1"/>
</dbReference>
<comment type="function">
    <text evidence="1">Required for correct functioning of the GINS complex, a complex that plays an essential role in the initiation of DNA replication, and progression of DNA replication forks. GINS complex seems to bind preferentially to single-stranded DNA.</text>
</comment>
<evidence type="ECO:0000313" key="2">
    <source>
        <dbReference type="EnsemblMetazoa" id="GMOY001606-PA"/>
    </source>
</evidence>
<accession>A0A1B0FDE1</accession>
<dbReference type="AlphaFoldDB" id="A0A1B0FDE1"/>
<dbReference type="Gene3D" id="1.20.58.1030">
    <property type="match status" value="1"/>
</dbReference>
<dbReference type="EMBL" id="CCAG010014886">
    <property type="status" value="NOT_ANNOTATED_CDS"/>
    <property type="molecule type" value="Genomic_DNA"/>
</dbReference>
<protein>
    <recommendedName>
        <fullName evidence="1">DNA replication complex GINS protein PSF1</fullName>
    </recommendedName>
</protein>
<dbReference type="CDD" id="cd11710">
    <property type="entry name" value="GINS_A_psf1"/>
    <property type="match status" value="1"/>
</dbReference>
<comment type="subcellular location">
    <subcellularLocation>
        <location evidence="1">Nucleus</location>
    </subcellularLocation>
</comment>
<dbReference type="GO" id="GO:0000811">
    <property type="term" value="C:GINS complex"/>
    <property type="evidence" value="ECO:0007669"/>
    <property type="project" value="UniProtKB-UniRule"/>
</dbReference>